<dbReference type="SUPFAM" id="SSF103473">
    <property type="entry name" value="MFS general substrate transporter"/>
    <property type="match status" value="1"/>
</dbReference>
<keyword evidence="4 9" id="KW-0812">Transmembrane</keyword>
<keyword evidence="5 9" id="KW-1133">Transmembrane helix</keyword>
<dbReference type="RefSeq" id="WP_344472982.1">
    <property type="nucleotide sequence ID" value="NZ_BAAAQX010000004.1"/>
</dbReference>
<protein>
    <recommendedName>
        <fullName evidence="8">Multidrug efflux pump Tap</fullName>
    </recommendedName>
</protein>
<dbReference type="PRINTS" id="PR01035">
    <property type="entry name" value="TCRTETA"/>
</dbReference>
<dbReference type="EMBL" id="BAAAQX010000004">
    <property type="protein sequence ID" value="GAA2206612.1"/>
    <property type="molecule type" value="Genomic_DNA"/>
</dbReference>
<evidence type="ECO:0000256" key="8">
    <source>
        <dbReference type="ARBA" id="ARBA00040914"/>
    </source>
</evidence>
<evidence type="ECO:0000256" key="4">
    <source>
        <dbReference type="ARBA" id="ARBA00022692"/>
    </source>
</evidence>
<feature type="transmembrane region" description="Helical" evidence="9">
    <location>
        <begin position="20"/>
        <end position="41"/>
    </location>
</feature>
<dbReference type="NCBIfam" id="NF007792">
    <property type="entry name" value="PRK10489.1"/>
    <property type="match status" value="1"/>
</dbReference>
<name>A0ABN3CB66_9ACTN</name>
<evidence type="ECO:0000256" key="2">
    <source>
        <dbReference type="ARBA" id="ARBA00022448"/>
    </source>
</evidence>
<dbReference type="Pfam" id="PF07690">
    <property type="entry name" value="MFS_1"/>
    <property type="match status" value="1"/>
</dbReference>
<evidence type="ECO:0000256" key="6">
    <source>
        <dbReference type="ARBA" id="ARBA00023136"/>
    </source>
</evidence>
<dbReference type="Gene3D" id="1.20.1250.20">
    <property type="entry name" value="MFS general substrate transporter like domains"/>
    <property type="match status" value="1"/>
</dbReference>
<gene>
    <name evidence="11" type="primary">entS</name>
    <name evidence="11" type="ORF">GCM10009850_020700</name>
</gene>
<dbReference type="InterPro" id="IPR011701">
    <property type="entry name" value="MFS"/>
</dbReference>
<organism evidence="11 12">
    <name type="scientific">Nonomuraea monospora</name>
    <dbReference type="NCBI Taxonomy" id="568818"/>
    <lineage>
        <taxon>Bacteria</taxon>
        <taxon>Bacillati</taxon>
        <taxon>Actinomycetota</taxon>
        <taxon>Actinomycetes</taxon>
        <taxon>Streptosporangiales</taxon>
        <taxon>Streptosporangiaceae</taxon>
        <taxon>Nonomuraea</taxon>
    </lineage>
</organism>
<evidence type="ECO:0000256" key="5">
    <source>
        <dbReference type="ARBA" id="ARBA00022989"/>
    </source>
</evidence>
<keyword evidence="3" id="KW-1003">Cell membrane</keyword>
<comment type="caution">
    <text evidence="11">The sequence shown here is derived from an EMBL/GenBank/DDBJ whole genome shotgun (WGS) entry which is preliminary data.</text>
</comment>
<dbReference type="CDD" id="cd06173">
    <property type="entry name" value="MFS_MefA_like"/>
    <property type="match status" value="1"/>
</dbReference>
<evidence type="ECO:0000256" key="9">
    <source>
        <dbReference type="SAM" id="Phobius"/>
    </source>
</evidence>
<feature type="transmembrane region" description="Helical" evidence="9">
    <location>
        <begin position="259"/>
        <end position="278"/>
    </location>
</feature>
<keyword evidence="2" id="KW-0813">Transport</keyword>
<feature type="transmembrane region" description="Helical" evidence="9">
    <location>
        <begin position="347"/>
        <end position="372"/>
    </location>
</feature>
<accession>A0ABN3CB66</accession>
<keyword evidence="12" id="KW-1185">Reference proteome</keyword>
<evidence type="ECO:0000256" key="3">
    <source>
        <dbReference type="ARBA" id="ARBA00022475"/>
    </source>
</evidence>
<feature type="transmembrane region" description="Helical" evidence="9">
    <location>
        <begin position="227"/>
        <end position="247"/>
    </location>
</feature>
<dbReference type="PANTHER" id="PTHR23513:SF9">
    <property type="entry name" value="ENTEROBACTIN EXPORTER ENTS"/>
    <property type="match status" value="1"/>
</dbReference>
<dbReference type="PANTHER" id="PTHR23513">
    <property type="entry name" value="INTEGRAL MEMBRANE EFFLUX PROTEIN-RELATED"/>
    <property type="match status" value="1"/>
</dbReference>
<evidence type="ECO:0000313" key="12">
    <source>
        <dbReference type="Proteomes" id="UP001499843"/>
    </source>
</evidence>
<evidence type="ECO:0000256" key="7">
    <source>
        <dbReference type="ARBA" id="ARBA00038075"/>
    </source>
</evidence>
<comment type="similarity">
    <text evidence="7">Belongs to the major facilitator superfamily. Drug:H(+) antiporter-3 (DHA3) (TC 2.A.1.21) family.</text>
</comment>
<feature type="transmembrane region" description="Helical" evidence="9">
    <location>
        <begin position="80"/>
        <end position="101"/>
    </location>
</feature>
<dbReference type="PROSITE" id="PS50850">
    <property type="entry name" value="MFS"/>
    <property type="match status" value="1"/>
</dbReference>
<feature type="domain" description="Major facilitator superfamily (MFS) profile" evidence="10">
    <location>
        <begin position="14"/>
        <end position="400"/>
    </location>
</feature>
<feature type="transmembrane region" description="Helical" evidence="9">
    <location>
        <begin position="378"/>
        <end position="399"/>
    </location>
</feature>
<comment type="subcellular location">
    <subcellularLocation>
        <location evidence="1">Cell inner membrane</location>
        <topology evidence="1">Multi-pass membrane protein</topology>
    </subcellularLocation>
</comment>
<evidence type="ECO:0000256" key="1">
    <source>
        <dbReference type="ARBA" id="ARBA00004429"/>
    </source>
</evidence>
<dbReference type="InterPro" id="IPR001958">
    <property type="entry name" value="Tet-R_TetA/multi-R_MdtG-like"/>
</dbReference>
<sequence length="418" mass="41775">MRFALDVAPLRNQAFRRIFVARTVAIFGIGFVMVAVPLQVFSLTGSTVAVALVSTVVGAAALGGTLLGGMLADRGDRRKLILGARATAAVAFAVLAGNALLPEPQLWLIYLCGVAEGVANGVSGSALMAATPSIVPRDKLAASGALMAVMSDLGSVAAPALGGLLVSATGFWGNYALCALAGTLTVTLLGRLPPLPPPQTAAKESLPQAVRAVAGYVRRDRVVGPTLLAGLAAGLLSGWNVLLPAFGQEVLGVRPDALGLLYAAPAAGALLGSLTSGWTGTADRLGALCTGALAVSGAGLVVVGVTGHLAVAVAGLVCFGAGRVVGDVMRYTIVQEYTPDQYRGRLAGLWSAQISVAVSLGAVAAGGLSALVPAGVVFPVYGALGVAGALLLALLLPTLRRLRRSARPADVGAEPGVA</sequence>
<evidence type="ECO:0000259" key="10">
    <source>
        <dbReference type="PROSITE" id="PS50850"/>
    </source>
</evidence>
<feature type="transmembrane region" description="Helical" evidence="9">
    <location>
        <begin position="47"/>
        <end position="68"/>
    </location>
</feature>
<keyword evidence="6 9" id="KW-0472">Membrane</keyword>
<dbReference type="Proteomes" id="UP001499843">
    <property type="component" value="Unassembled WGS sequence"/>
</dbReference>
<dbReference type="InterPro" id="IPR036259">
    <property type="entry name" value="MFS_trans_sf"/>
</dbReference>
<evidence type="ECO:0000313" key="11">
    <source>
        <dbReference type="EMBL" id="GAA2206612.1"/>
    </source>
</evidence>
<proteinExistence type="inferred from homology"/>
<dbReference type="InterPro" id="IPR020846">
    <property type="entry name" value="MFS_dom"/>
</dbReference>
<feature type="transmembrane region" description="Helical" evidence="9">
    <location>
        <begin position="309"/>
        <end position="326"/>
    </location>
</feature>
<feature type="transmembrane region" description="Helical" evidence="9">
    <location>
        <begin position="285"/>
        <end position="303"/>
    </location>
</feature>
<reference evidence="11 12" key="1">
    <citation type="journal article" date="2019" name="Int. J. Syst. Evol. Microbiol.">
        <title>The Global Catalogue of Microorganisms (GCM) 10K type strain sequencing project: providing services to taxonomists for standard genome sequencing and annotation.</title>
        <authorList>
            <consortium name="The Broad Institute Genomics Platform"/>
            <consortium name="The Broad Institute Genome Sequencing Center for Infectious Disease"/>
            <person name="Wu L."/>
            <person name="Ma J."/>
        </authorList>
    </citation>
    <scope>NUCLEOTIDE SEQUENCE [LARGE SCALE GENOMIC DNA]</scope>
    <source>
        <strain evidence="11 12">JCM 16114</strain>
    </source>
</reference>